<evidence type="ECO:0000313" key="2">
    <source>
        <dbReference type="EMBL" id="TYP96968.1"/>
    </source>
</evidence>
<dbReference type="InterPro" id="IPR016181">
    <property type="entry name" value="Acyl_CoA_acyltransferase"/>
</dbReference>
<dbReference type="SUPFAM" id="SSF55729">
    <property type="entry name" value="Acyl-CoA N-acyltransferases (Nat)"/>
    <property type="match status" value="1"/>
</dbReference>
<dbReference type="Proteomes" id="UP000325105">
    <property type="component" value="Unassembled WGS sequence"/>
</dbReference>
<name>A0A5S5DNL9_9SPHI</name>
<organism evidence="2 3">
    <name type="scientific">Sphingobacterium allocomposti</name>
    <dbReference type="NCBI Taxonomy" id="415956"/>
    <lineage>
        <taxon>Bacteria</taxon>
        <taxon>Pseudomonadati</taxon>
        <taxon>Bacteroidota</taxon>
        <taxon>Sphingobacteriia</taxon>
        <taxon>Sphingobacteriales</taxon>
        <taxon>Sphingobacteriaceae</taxon>
        <taxon>Sphingobacterium</taxon>
    </lineage>
</organism>
<feature type="domain" description="N-acetyltransferase" evidence="1">
    <location>
        <begin position="1"/>
        <end position="139"/>
    </location>
</feature>
<dbReference type="RefSeq" id="WP_148907883.1">
    <property type="nucleotide sequence ID" value="NZ_VNHX01000004.1"/>
</dbReference>
<dbReference type="InterPro" id="IPR000182">
    <property type="entry name" value="GNAT_dom"/>
</dbReference>
<sequence length="139" mass="16042">MTFDLQIEQVVASCTWHIRQRVLYPHGSLKDVLPDGDFDATHFGAYHRNQLVGVISLFAEGTEYQFRKFAVLPDYQRCGIGSELMRETIQFVKQWHGRLLWCNARIDAVPFYGRFGLAAVGTPYDKDGITYIRLEKQLI</sequence>
<dbReference type="CDD" id="cd04301">
    <property type="entry name" value="NAT_SF"/>
    <property type="match status" value="1"/>
</dbReference>
<evidence type="ECO:0000313" key="3">
    <source>
        <dbReference type="Proteomes" id="UP000325105"/>
    </source>
</evidence>
<keyword evidence="3" id="KW-1185">Reference proteome</keyword>
<dbReference type="PROSITE" id="PS51186">
    <property type="entry name" value="GNAT"/>
    <property type="match status" value="1"/>
</dbReference>
<evidence type="ECO:0000259" key="1">
    <source>
        <dbReference type="PROSITE" id="PS51186"/>
    </source>
</evidence>
<dbReference type="AlphaFoldDB" id="A0A5S5DNL9"/>
<dbReference type="OrthoDB" id="1178186at2"/>
<dbReference type="Gene3D" id="3.40.630.30">
    <property type="match status" value="1"/>
</dbReference>
<comment type="caution">
    <text evidence="2">The sequence shown here is derived from an EMBL/GenBank/DDBJ whole genome shotgun (WGS) entry which is preliminary data.</text>
</comment>
<reference evidence="2 3" key="1">
    <citation type="submission" date="2019-07" db="EMBL/GenBank/DDBJ databases">
        <title>Genomic Encyclopedia of Archaeal and Bacterial Type Strains, Phase II (KMG-II): from individual species to whole genera.</title>
        <authorList>
            <person name="Goeker M."/>
        </authorList>
    </citation>
    <scope>NUCLEOTIDE SEQUENCE [LARGE SCALE GENOMIC DNA]</scope>
    <source>
        <strain evidence="2 3">DSM 18850</strain>
    </source>
</reference>
<accession>A0A5S5DNL9</accession>
<keyword evidence="2" id="KW-0808">Transferase</keyword>
<keyword evidence="2" id="KW-0012">Acyltransferase</keyword>
<gene>
    <name evidence="2" type="ORF">BC792_104200</name>
</gene>
<dbReference type="Pfam" id="PF13673">
    <property type="entry name" value="Acetyltransf_10"/>
    <property type="match status" value="1"/>
</dbReference>
<dbReference type="EMBL" id="VNHX01000004">
    <property type="protein sequence ID" value="TYP96968.1"/>
    <property type="molecule type" value="Genomic_DNA"/>
</dbReference>
<dbReference type="GO" id="GO:0016747">
    <property type="term" value="F:acyltransferase activity, transferring groups other than amino-acyl groups"/>
    <property type="evidence" value="ECO:0007669"/>
    <property type="project" value="InterPro"/>
</dbReference>
<proteinExistence type="predicted"/>
<protein>
    <submittedName>
        <fullName evidence="2">Putative GNAT family N-acyltransferase</fullName>
    </submittedName>
</protein>